<evidence type="ECO:0000313" key="5">
    <source>
        <dbReference type="Ensembl" id="ENSSHAP00000026630.1"/>
    </source>
</evidence>
<evidence type="ECO:0000256" key="1">
    <source>
        <dbReference type="ARBA" id="ARBA00004496"/>
    </source>
</evidence>
<comment type="subcellular location">
    <subcellularLocation>
        <location evidence="1">Cytoplasm</location>
    </subcellularLocation>
</comment>
<dbReference type="PANTHER" id="PTHR14224:SF9">
    <property type="entry name" value="LEUCINE-RICH REPEAT-CONTAINING PROTEIN 14"/>
    <property type="match status" value="1"/>
</dbReference>
<dbReference type="SUPFAM" id="SSF52047">
    <property type="entry name" value="RNI-like"/>
    <property type="match status" value="1"/>
</dbReference>
<evidence type="ECO:0000313" key="6">
    <source>
        <dbReference type="Proteomes" id="UP000007648"/>
    </source>
</evidence>
<evidence type="ECO:0000256" key="2">
    <source>
        <dbReference type="ARBA" id="ARBA00022490"/>
    </source>
</evidence>
<organism evidence="5 6">
    <name type="scientific">Sarcophilus harrisii</name>
    <name type="common">Tasmanian devil</name>
    <name type="synonym">Sarcophilus laniarius</name>
    <dbReference type="NCBI Taxonomy" id="9305"/>
    <lineage>
        <taxon>Eukaryota</taxon>
        <taxon>Metazoa</taxon>
        <taxon>Chordata</taxon>
        <taxon>Craniata</taxon>
        <taxon>Vertebrata</taxon>
        <taxon>Euteleostomi</taxon>
        <taxon>Mammalia</taxon>
        <taxon>Metatheria</taxon>
        <taxon>Dasyuromorphia</taxon>
        <taxon>Dasyuridae</taxon>
        <taxon>Sarcophilus</taxon>
    </lineage>
</organism>
<keyword evidence="3" id="KW-0433">Leucine-rich repeat</keyword>
<dbReference type="Proteomes" id="UP000007648">
    <property type="component" value="Unassembled WGS sequence"/>
</dbReference>
<dbReference type="InterPro" id="IPR032675">
    <property type="entry name" value="LRR_dom_sf"/>
</dbReference>
<keyword evidence="4" id="KW-0677">Repeat</keyword>
<gene>
    <name evidence="5" type="primary">LOC116420719</name>
</gene>
<dbReference type="InterPro" id="IPR050694">
    <property type="entry name" value="LRRC14/PRAME"/>
</dbReference>
<sequence length="306" mass="35176">MYTLIFLSAQQLVKDEEATCKILESVPCIVYDVLFKVAYRENKTKVLCDLVKMWPYSRFKFQELLQTCWCSSRSLSRSPSRNCQECQEIIDYDESSINKIDAIILGVLNYIKKANTDDSQQLPRRDLPYPLQSLQLSYCSLTEKDLTYMAQSHHSAHLIKLDLSCNRLTEQRDSFLKLLKSVSNSLKWLNITNCGLNDADFDEISSYLYSCTSLSHLGLHGNSLSKRSLIAFLEPSLCKLLNMKIISVPIFSDCYRNLRTSKQYDESSDFLSILNETKSTQLTREGLTITLTYNSLSDVGDYFDLR</sequence>
<dbReference type="AlphaFoldDB" id="A0A7N4NQD4"/>
<dbReference type="PANTHER" id="PTHR14224">
    <property type="entry name" value="SIMILAR TO PREFERENTIALLY EXPRESSED ANTIGEN IN MELANOMA-LIKE 3"/>
    <property type="match status" value="1"/>
</dbReference>
<keyword evidence="6" id="KW-1185">Reference proteome</keyword>
<reference evidence="5 6" key="1">
    <citation type="journal article" date="2011" name="Proc. Natl. Acad. Sci. U.S.A.">
        <title>Genetic diversity and population structure of the endangered marsupial Sarcophilus harrisii (Tasmanian devil).</title>
        <authorList>
            <person name="Miller W."/>
            <person name="Hayes V.M."/>
            <person name="Ratan A."/>
            <person name="Petersen D.C."/>
            <person name="Wittekindt N.E."/>
            <person name="Miller J."/>
            <person name="Walenz B."/>
            <person name="Knight J."/>
            <person name="Qi J."/>
            <person name="Zhao F."/>
            <person name="Wang Q."/>
            <person name="Bedoya-Reina O.C."/>
            <person name="Katiyar N."/>
            <person name="Tomsho L.P."/>
            <person name="Kasson L.M."/>
            <person name="Hardie R.A."/>
            <person name="Woodbridge P."/>
            <person name="Tindall E.A."/>
            <person name="Bertelsen M.F."/>
            <person name="Dixon D."/>
            <person name="Pyecroft S."/>
            <person name="Helgen K.M."/>
            <person name="Lesk A.M."/>
            <person name="Pringle T.H."/>
            <person name="Patterson N."/>
            <person name="Zhang Y."/>
            <person name="Kreiss A."/>
            <person name="Woods G.M."/>
            <person name="Jones M.E."/>
            <person name="Schuster S.C."/>
        </authorList>
    </citation>
    <scope>NUCLEOTIDE SEQUENCE [LARGE SCALE GENOMIC DNA]</scope>
</reference>
<name>A0A7N4NQD4_SARHA</name>
<protein>
    <recommendedName>
        <fullName evidence="7">Leucine-rich repeat-containing protein 41</fullName>
    </recommendedName>
</protein>
<keyword evidence="2" id="KW-0963">Cytoplasm</keyword>
<dbReference type="GO" id="GO:0005737">
    <property type="term" value="C:cytoplasm"/>
    <property type="evidence" value="ECO:0007669"/>
    <property type="project" value="UniProtKB-SubCell"/>
</dbReference>
<evidence type="ECO:0000256" key="4">
    <source>
        <dbReference type="ARBA" id="ARBA00022737"/>
    </source>
</evidence>
<reference evidence="5" key="3">
    <citation type="submission" date="2025-09" db="UniProtKB">
        <authorList>
            <consortium name="Ensembl"/>
        </authorList>
    </citation>
    <scope>IDENTIFICATION</scope>
</reference>
<reference evidence="5" key="2">
    <citation type="submission" date="2025-08" db="UniProtKB">
        <authorList>
            <consortium name="Ensembl"/>
        </authorList>
    </citation>
    <scope>IDENTIFICATION</scope>
</reference>
<dbReference type="Gene3D" id="3.80.10.10">
    <property type="entry name" value="Ribonuclease Inhibitor"/>
    <property type="match status" value="1"/>
</dbReference>
<evidence type="ECO:0008006" key="7">
    <source>
        <dbReference type="Google" id="ProtNLM"/>
    </source>
</evidence>
<accession>A0A7N4NQD4</accession>
<evidence type="ECO:0000256" key="3">
    <source>
        <dbReference type="ARBA" id="ARBA00022614"/>
    </source>
</evidence>
<proteinExistence type="predicted"/>
<dbReference type="Ensembl" id="ENSSHAT00000049577.1">
    <property type="protein sequence ID" value="ENSSHAP00000026630.1"/>
    <property type="gene ID" value="ENSSHAG00000023024.1"/>
</dbReference>
<dbReference type="GeneTree" id="ENSGT01030000234531"/>